<reference evidence="3" key="1">
    <citation type="submission" date="2017-12" db="EMBL/GenBank/DDBJ databases">
        <authorList>
            <person name="Yu X.-Y."/>
        </authorList>
    </citation>
    <scope>NUCLEOTIDE SEQUENCE [LARGE SCALE GENOMIC DNA]</scope>
    <source>
        <strain evidence="3">ZYSR67-Z</strain>
    </source>
</reference>
<evidence type="ECO:0000313" key="3">
    <source>
        <dbReference type="Proteomes" id="UP000242861"/>
    </source>
</evidence>
<comment type="caution">
    <text evidence="2">The sequence shown here is derived from an EMBL/GenBank/DDBJ whole genome shotgun (WGS) entry which is preliminary data.</text>
</comment>
<gene>
    <name evidence="2" type="ORF">CW360_03175</name>
</gene>
<feature type="transmembrane region" description="Helical" evidence="1">
    <location>
        <begin position="21"/>
        <end position="41"/>
    </location>
</feature>
<dbReference type="PANTHER" id="PTHR37314">
    <property type="entry name" value="SLR0142 PROTEIN"/>
    <property type="match status" value="1"/>
</dbReference>
<dbReference type="Proteomes" id="UP000242861">
    <property type="component" value="Unassembled WGS sequence"/>
</dbReference>
<feature type="transmembrane region" description="Helical" evidence="1">
    <location>
        <begin position="195"/>
        <end position="214"/>
    </location>
</feature>
<name>A0A2I0CTR3_9PSED</name>
<dbReference type="PANTHER" id="PTHR37314:SF4">
    <property type="entry name" value="UPF0700 TRANSMEMBRANE PROTEIN YOAK"/>
    <property type="match status" value="1"/>
</dbReference>
<dbReference type="InterPro" id="IPR010699">
    <property type="entry name" value="DUF1275"/>
</dbReference>
<feature type="transmembrane region" description="Helical" evidence="1">
    <location>
        <begin position="220"/>
        <end position="240"/>
    </location>
</feature>
<dbReference type="EMBL" id="PIYS01000003">
    <property type="protein sequence ID" value="PKF72730.1"/>
    <property type="molecule type" value="Genomic_DNA"/>
</dbReference>
<organism evidence="2 3">
    <name type="scientific">Pseudomonas fluvialis</name>
    <dbReference type="NCBI Taxonomy" id="1793966"/>
    <lineage>
        <taxon>Bacteria</taxon>
        <taxon>Pseudomonadati</taxon>
        <taxon>Pseudomonadota</taxon>
        <taxon>Gammaproteobacteria</taxon>
        <taxon>Pseudomonadales</taxon>
        <taxon>Pseudomonadaceae</taxon>
        <taxon>Pseudomonas</taxon>
    </lineage>
</organism>
<evidence type="ECO:0000256" key="1">
    <source>
        <dbReference type="SAM" id="Phobius"/>
    </source>
</evidence>
<keyword evidence="1" id="KW-1133">Transmembrane helix</keyword>
<dbReference type="AlphaFoldDB" id="A0A2I0CTR3"/>
<accession>A0A2I0CTR3</accession>
<dbReference type="Pfam" id="PF06912">
    <property type="entry name" value="DUF1275"/>
    <property type="match status" value="1"/>
</dbReference>
<protein>
    <submittedName>
        <fullName evidence="2">DUF1275 domain-containing protein</fullName>
    </submittedName>
</protein>
<keyword evidence="1" id="KW-0472">Membrane</keyword>
<dbReference type="RefSeq" id="WP_101192731.1">
    <property type="nucleotide sequence ID" value="NZ_JAYRQC010000174.1"/>
</dbReference>
<feature type="transmembrane region" description="Helical" evidence="1">
    <location>
        <begin position="100"/>
        <end position="121"/>
    </location>
</feature>
<proteinExistence type="predicted"/>
<feature type="transmembrane region" description="Helical" evidence="1">
    <location>
        <begin position="127"/>
        <end position="147"/>
    </location>
</feature>
<feature type="transmembrane region" description="Helical" evidence="1">
    <location>
        <begin position="61"/>
        <end position="88"/>
    </location>
</feature>
<evidence type="ECO:0000313" key="2">
    <source>
        <dbReference type="EMBL" id="PKF72730.1"/>
    </source>
</evidence>
<sequence length="254" mass="27849">MLAVYLRRLLGSRRTRSGNRQLGLILAGVAGAINAGGFLAVQQYTSHMTGIVSSMADNLVLGAYSLVLSGLGGLLCFLLGAICSAMLVHYARRRRRHSEFALPLLLEALLLLGFGLLGARLSSIEGLFVPLTVMLLCFIMGLQNALITKLSHAEIRTTHITGIVTDIGIELGKLFYWNRTQLPPGRRVQANRQRLLLHSALALSFFAGGVLGALGFKHLGYSATLPLALLLVMLASVAMMDDWRSWQRRRQRRR</sequence>
<keyword evidence="1" id="KW-0812">Transmembrane</keyword>